<dbReference type="InterPro" id="IPR032157">
    <property type="entry name" value="PAC4"/>
</dbReference>
<dbReference type="OMA" id="SFNLQMD"/>
<name>A0A084VMV0_ANOSI</name>
<protein>
    <submittedName>
        <fullName evidence="1">AGAP009163-PA-like protein</fullName>
    </submittedName>
</protein>
<organism evidence="1">
    <name type="scientific">Anopheles sinensis</name>
    <name type="common">Mosquito</name>
    <dbReference type="NCBI Taxonomy" id="74873"/>
    <lineage>
        <taxon>Eukaryota</taxon>
        <taxon>Metazoa</taxon>
        <taxon>Ecdysozoa</taxon>
        <taxon>Arthropoda</taxon>
        <taxon>Hexapoda</taxon>
        <taxon>Insecta</taxon>
        <taxon>Pterygota</taxon>
        <taxon>Neoptera</taxon>
        <taxon>Endopterygota</taxon>
        <taxon>Diptera</taxon>
        <taxon>Nematocera</taxon>
        <taxon>Culicoidea</taxon>
        <taxon>Culicidae</taxon>
        <taxon>Anophelinae</taxon>
        <taxon>Anopheles</taxon>
    </lineage>
</organism>
<gene>
    <name evidence="1" type="ORF">ZHAS_00006647</name>
</gene>
<evidence type="ECO:0000313" key="2">
    <source>
        <dbReference type="EnsemblMetazoa" id="ASIC006647-PA"/>
    </source>
</evidence>
<proteinExistence type="predicted"/>
<accession>A0A084VMV0</accession>
<dbReference type="PANTHER" id="PTHR33559">
    <property type="entry name" value="PROTEASOME ASSEMBLY CHAPERONE 4"/>
    <property type="match status" value="1"/>
</dbReference>
<dbReference type="EMBL" id="KE524975">
    <property type="protein sequence ID" value="KFB39294.1"/>
    <property type="molecule type" value="Genomic_DNA"/>
</dbReference>
<dbReference type="AlphaFoldDB" id="A0A084VMV0"/>
<dbReference type="VEuPathDB" id="VectorBase:ASIC006647"/>
<reference evidence="2" key="2">
    <citation type="submission" date="2020-05" db="UniProtKB">
        <authorList>
            <consortium name="EnsemblMetazoa"/>
        </authorList>
    </citation>
    <scope>IDENTIFICATION</scope>
</reference>
<evidence type="ECO:0000313" key="1">
    <source>
        <dbReference type="EMBL" id="KFB39294.1"/>
    </source>
</evidence>
<dbReference type="PANTHER" id="PTHR33559:SF1">
    <property type="entry name" value="PROTEASOME ASSEMBLY CHAPERONE 4"/>
    <property type="match status" value="1"/>
</dbReference>
<dbReference type="EnsemblMetazoa" id="ASIC006647-RA">
    <property type="protein sequence ID" value="ASIC006647-PA"/>
    <property type="gene ID" value="ASIC006647"/>
</dbReference>
<dbReference type="STRING" id="74873.A0A084VMV0"/>
<dbReference type="EMBL" id="ATLV01014630">
    <property type="status" value="NOT_ANNOTATED_CDS"/>
    <property type="molecule type" value="Genomic_DNA"/>
</dbReference>
<keyword evidence="3" id="KW-1185">Reference proteome</keyword>
<dbReference type="OrthoDB" id="368507at2759"/>
<sequence length="124" mass="13694">MPSSTTNFLSHLAQVEVCDVQYNIRVLKMKDSVFIYIGEDKAETFDELAIAMPDANDASSGVLGSTIIGPRDGSGSQELAQLIARKLKKPVYLSLSSTVPNDRIVRPSIEKKIFEDIKNNIECF</sequence>
<dbReference type="Proteomes" id="UP000030765">
    <property type="component" value="Unassembled WGS sequence"/>
</dbReference>
<dbReference type="GO" id="GO:0043248">
    <property type="term" value="P:proteasome assembly"/>
    <property type="evidence" value="ECO:0007669"/>
    <property type="project" value="InterPro"/>
</dbReference>
<reference evidence="1 3" key="1">
    <citation type="journal article" date="2014" name="BMC Genomics">
        <title>Genome sequence of Anopheles sinensis provides insight into genetics basis of mosquito competence for malaria parasites.</title>
        <authorList>
            <person name="Zhou D."/>
            <person name="Zhang D."/>
            <person name="Ding G."/>
            <person name="Shi L."/>
            <person name="Hou Q."/>
            <person name="Ye Y."/>
            <person name="Xu Y."/>
            <person name="Zhou H."/>
            <person name="Xiong C."/>
            <person name="Li S."/>
            <person name="Yu J."/>
            <person name="Hong S."/>
            <person name="Yu X."/>
            <person name="Zou P."/>
            <person name="Chen C."/>
            <person name="Chang X."/>
            <person name="Wang W."/>
            <person name="Lv Y."/>
            <person name="Sun Y."/>
            <person name="Ma L."/>
            <person name="Shen B."/>
            <person name="Zhu C."/>
        </authorList>
    </citation>
    <scope>NUCLEOTIDE SEQUENCE [LARGE SCALE GENOMIC DNA]</scope>
</reference>
<dbReference type="Pfam" id="PF16093">
    <property type="entry name" value="PAC4"/>
    <property type="match status" value="1"/>
</dbReference>
<evidence type="ECO:0000313" key="3">
    <source>
        <dbReference type="Proteomes" id="UP000030765"/>
    </source>
</evidence>